<dbReference type="GO" id="GO:0033499">
    <property type="term" value="P:galactose catabolic process via UDP-galactose, Leloir pathway"/>
    <property type="evidence" value="ECO:0007669"/>
    <property type="project" value="TreeGrafter"/>
</dbReference>
<dbReference type="EMBL" id="FMZP01000023">
    <property type="protein sequence ID" value="SDD44103.1"/>
    <property type="molecule type" value="Genomic_DNA"/>
</dbReference>
<dbReference type="Gene3D" id="3.40.50.720">
    <property type="entry name" value="NAD(P)-binding Rossmann-like Domain"/>
    <property type="match status" value="2"/>
</dbReference>
<comment type="similarity">
    <text evidence="1">Belongs to the NAD(P)-dependent epimerase/dehydratase family.</text>
</comment>
<dbReference type="InterPro" id="IPR036291">
    <property type="entry name" value="NAD(P)-bd_dom_sf"/>
</dbReference>
<dbReference type="SUPFAM" id="SSF51735">
    <property type="entry name" value="NAD(P)-binding Rossmann-fold domains"/>
    <property type="match status" value="1"/>
</dbReference>
<sequence>MNSDICYGQTVTSIFDARELEFRYHTEYNVNRTMNLLEAARHNDLERVVLASSSSVYGKPEYLPYDEDHPMNPASPYGVSKLASEQYARVYNVRDEIASSLKLEYDETRVGDAKHTHADISKANEILGYEPTVDIREDISKSIDWYHENLSVFG</sequence>
<protein>
    <submittedName>
        <fullName evidence="3">GDP-mannose 4,6 dehydratase</fullName>
    </submittedName>
</protein>
<evidence type="ECO:0000256" key="1">
    <source>
        <dbReference type="ARBA" id="ARBA00007637"/>
    </source>
</evidence>
<dbReference type="Pfam" id="PF16363">
    <property type="entry name" value="GDP_Man_Dehyd"/>
    <property type="match status" value="1"/>
</dbReference>
<dbReference type="PANTHER" id="PTHR43725:SF53">
    <property type="entry name" value="UDP-ARABINOSE 4-EPIMERASE 1"/>
    <property type="match status" value="1"/>
</dbReference>
<accession>A0A1G6US30</accession>
<dbReference type="Proteomes" id="UP000324021">
    <property type="component" value="Unassembled WGS sequence"/>
</dbReference>
<reference evidence="3 4" key="1">
    <citation type="submission" date="2016-10" db="EMBL/GenBank/DDBJ databases">
        <authorList>
            <person name="Varghese N."/>
            <person name="Submissions S."/>
        </authorList>
    </citation>
    <scope>NUCLEOTIDE SEQUENCE [LARGE SCALE GENOMIC DNA]</scope>
    <source>
        <strain evidence="3 4">CDM_1</strain>
    </source>
</reference>
<dbReference type="AlphaFoldDB" id="A0A1G6US30"/>
<organism evidence="3 4">
    <name type="scientific">Natrinema hispanicum</name>
    <dbReference type="NCBI Taxonomy" id="392421"/>
    <lineage>
        <taxon>Archaea</taxon>
        <taxon>Methanobacteriati</taxon>
        <taxon>Methanobacteriota</taxon>
        <taxon>Stenosarchaea group</taxon>
        <taxon>Halobacteria</taxon>
        <taxon>Halobacteriales</taxon>
        <taxon>Natrialbaceae</taxon>
        <taxon>Natrinema</taxon>
    </lineage>
</organism>
<gene>
    <name evidence="3" type="ORF">SAMN05192552_102327</name>
</gene>
<feature type="domain" description="NAD(P)-binding" evidence="2">
    <location>
        <begin position="24"/>
        <end position="96"/>
    </location>
</feature>
<evidence type="ECO:0000313" key="4">
    <source>
        <dbReference type="Proteomes" id="UP000324021"/>
    </source>
</evidence>
<dbReference type="PANTHER" id="PTHR43725">
    <property type="entry name" value="UDP-GLUCOSE 4-EPIMERASE"/>
    <property type="match status" value="1"/>
</dbReference>
<proteinExistence type="inferred from homology"/>
<evidence type="ECO:0000313" key="3">
    <source>
        <dbReference type="EMBL" id="SDD44103.1"/>
    </source>
</evidence>
<dbReference type="InterPro" id="IPR016040">
    <property type="entry name" value="NAD(P)-bd_dom"/>
</dbReference>
<name>A0A1G6US30_9EURY</name>
<evidence type="ECO:0000259" key="2">
    <source>
        <dbReference type="Pfam" id="PF16363"/>
    </source>
</evidence>
<dbReference type="Gene3D" id="3.90.25.10">
    <property type="entry name" value="UDP-galactose 4-epimerase, domain 1"/>
    <property type="match status" value="1"/>
</dbReference>